<dbReference type="EMBL" id="FWXV01000003">
    <property type="protein sequence ID" value="SMD05267.1"/>
    <property type="molecule type" value="Genomic_DNA"/>
</dbReference>
<name>A0A1Y5XLL3_KIBAR</name>
<keyword evidence="2" id="KW-1185">Reference proteome</keyword>
<dbReference type="OrthoDB" id="3626511at2"/>
<dbReference type="Proteomes" id="UP000192674">
    <property type="component" value="Unassembled WGS sequence"/>
</dbReference>
<evidence type="ECO:0008006" key="3">
    <source>
        <dbReference type="Google" id="ProtNLM"/>
    </source>
</evidence>
<evidence type="ECO:0000313" key="2">
    <source>
        <dbReference type="Proteomes" id="UP000192674"/>
    </source>
</evidence>
<proteinExistence type="predicted"/>
<gene>
    <name evidence="1" type="ORF">SAMN05661093_03933</name>
</gene>
<protein>
    <recommendedName>
        <fullName evidence="3">Lipoprotein</fullName>
    </recommendedName>
</protein>
<reference evidence="1 2" key="1">
    <citation type="submission" date="2017-04" db="EMBL/GenBank/DDBJ databases">
        <authorList>
            <person name="Afonso C.L."/>
            <person name="Miller P.J."/>
            <person name="Scott M.A."/>
            <person name="Spackman E."/>
            <person name="Goraichik I."/>
            <person name="Dimitrov K.M."/>
            <person name="Suarez D.L."/>
            <person name="Swayne D.E."/>
        </authorList>
    </citation>
    <scope>NUCLEOTIDE SEQUENCE [LARGE SCALE GENOMIC DNA]</scope>
    <source>
        <strain evidence="1 2">DSM 43828</strain>
    </source>
</reference>
<evidence type="ECO:0000313" key="1">
    <source>
        <dbReference type="EMBL" id="SMD05267.1"/>
    </source>
</evidence>
<sequence length="135" mass="14002">MKRALLVLVLVLSGCGVQPSDPIGGSQATGALIYLIRTYDNTLVPILRPTKHQTPAGAALTMLAQFQAEQTSGYRNEVPTEAELMTVNGSTVSVPIDVTSLSTLATQQIVCTAAVPEPVTLVGGGQSRGPLTCPV</sequence>
<organism evidence="1 2">
    <name type="scientific">Kibdelosporangium aridum</name>
    <dbReference type="NCBI Taxonomy" id="2030"/>
    <lineage>
        <taxon>Bacteria</taxon>
        <taxon>Bacillati</taxon>
        <taxon>Actinomycetota</taxon>
        <taxon>Actinomycetes</taxon>
        <taxon>Pseudonocardiales</taxon>
        <taxon>Pseudonocardiaceae</taxon>
        <taxon>Kibdelosporangium</taxon>
    </lineage>
</organism>
<accession>A0A1Y5XLL3</accession>
<dbReference type="RefSeq" id="WP_084428368.1">
    <property type="nucleotide sequence ID" value="NZ_FWXV01000003.1"/>
</dbReference>
<dbReference type="PROSITE" id="PS51257">
    <property type="entry name" value="PROKAR_LIPOPROTEIN"/>
    <property type="match status" value="1"/>
</dbReference>
<dbReference type="AlphaFoldDB" id="A0A1Y5XLL3"/>